<dbReference type="KEGG" id="soe:110781214"/>
<dbReference type="OrthoDB" id="1841441at2759"/>
<name>A0A9R0I204_SPIOL</name>
<evidence type="ECO:0000313" key="1">
    <source>
        <dbReference type="Proteomes" id="UP000813463"/>
    </source>
</evidence>
<reference evidence="1" key="1">
    <citation type="journal article" date="2021" name="Nat. Commun.">
        <title>Genomic analyses provide insights into spinach domestication and the genetic basis of agronomic traits.</title>
        <authorList>
            <person name="Cai X."/>
            <person name="Sun X."/>
            <person name="Xu C."/>
            <person name="Sun H."/>
            <person name="Wang X."/>
            <person name="Ge C."/>
            <person name="Zhang Z."/>
            <person name="Wang Q."/>
            <person name="Fei Z."/>
            <person name="Jiao C."/>
            <person name="Wang Q."/>
        </authorList>
    </citation>
    <scope>NUCLEOTIDE SEQUENCE [LARGE SCALE GENOMIC DNA]</scope>
    <source>
        <strain evidence="1">cv. Varoflay</strain>
    </source>
</reference>
<evidence type="ECO:0000313" key="2">
    <source>
        <dbReference type="RefSeq" id="XP_021841132.1"/>
    </source>
</evidence>
<dbReference type="PANTHER" id="PTHR34061">
    <property type="entry name" value="PROTEIN, PUTATIVE-RELATED"/>
    <property type="match status" value="1"/>
</dbReference>
<dbReference type="PANTHER" id="PTHR34061:SF2">
    <property type="entry name" value="PROTEIN, PUTATIVE-RELATED"/>
    <property type="match status" value="1"/>
</dbReference>
<protein>
    <submittedName>
        <fullName evidence="2">Uncharacterized protein</fullName>
    </submittedName>
</protein>
<gene>
    <name evidence="2" type="primary">LOC110781214</name>
</gene>
<accession>A0A9R0I204</accession>
<reference evidence="2" key="2">
    <citation type="submission" date="2025-08" db="UniProtKB">
        <authorList>
            <consortium name="RefSeq"/>
        </authorList>
    </citation>
    <scope>IDENTIFICATION</scope>
    <source>
        <tissue evidence="2">Leaf</tissue>
    </source>
</reference>
<organism evidence="1 2">
    <name type="scientific">Spinacia oleracea</name>
    <name type="common">Spinach</name>
    <dbReference type="NCBI Taxonomy" id="3562"/>
    <lineage>
        <taxon>Eukaryota</taxon>
        <taxon>Viridiplantae</taxon>
        <taxon>Streptophyta</taxon>
        <taxon>Embryophyta</taxon>
        <taxon>Tracheophyta</taxon>
        <taxon>Spermatophyta</taxon>
        <taxon>Magnoliopsida</taxon>
        <taxon>eudicotyledons</taxon>
        <taxon>Gunneridae</taxon>
        <taxon>Pentapetalae</taxon>
        <taxon>Caryophyllales</taxon>
        <taxon>Chenopodiaceae</taxon>
        <taxon>Chenopodioideae</taxon>
        <taxon>Anserineae</taxon>
        <taxon>Spinacia</taxon>
    </lineage>
</organism>
<keyword evidence="1" id="KW-1185">Reference proteome</keyword>
<dbReference type="RefSeq" id="XP_021841132.1">
    <property type="nucleotide sequence ID" value="XM_021985440.2"/>
</dbReference>
<dbReference type="AlphaFoldDB" id="A0A9R0I204"/>
<proteinExistence type="predicted"/>
<dbReference type="GeneID" id="110781214"/>
<sequence length="115" mass="12485">MAATTSSNCSSFFNFRAAGGHSKVRNSSSFSGQSGCRKVDGVAMWLINGVTTAFFASLERCSCIRVTTVEDDGEDMNEMPLIFNDDDTTHAQKVSGIRRRCLRGKKKAGTYATVD</sequence>
<dbReference type="Proteomes" id="UP000813463">
    <property type="component" value="Chromosome 6"/>
</dbReference>